<accession>A0A6J7WUJ9</accession>
<protein>
    <submittedName>
        <fullName evidence="1">Uncharacterized protein</fullName>
    </submittedName>
</protein>
<sequence>MKIEFNSLHWDNVDSEMLAAHKRVMSHFNIPMNYHNRTGFNHGSWMQWVINNSESDVVVFMEPDCIPLNKNFINYIKYANRHETLVGIAQVSNHIPPKSHIYAAPGFYAISKKAYDKLGQPSFTETQRSDTAEEICYIAESKGVKYRALMPTYFEKPSSEGLWPLSNLGYYGIGTVFDNSIYHLYQSRMAENIEMFVKRCDEVITGTFSTESFTPATTFTL</sequence>
<dbReference type="InterPro" id="IPR029044">
    <property type="entry name" value="Nucleotide-diphossugar_trans"/>
</dbReference>
<gene>
    <name evidence="1" type="ORF">UFOVP242_11</name>
</gene>
<proteinExistence type="predicted"/>
<dbReference type="SUPFAM" id="SSF53448">
    <property type="entry name" value="Nucleotide-diphospho-sugar transferases"/>
    <property type="match status" value="1"/>
</dbReference>
<dbReference type="EMBL" id="LR798294">
    <property type="protein sequence ID" value="CAB5221661.1"/>
    <property type="molecule type" value="Genomic_DNA"/>
</dbReference>
<reference evidence="1" key="1">
    <citation type="submission" date="2020-05" db="EMBL/GenBank/DDBJ databases">
        <authorList>
            <person name="Chiriac C."/>
            <person name="Salcher M."/>
            <person name="Ghai R."/>
            <person name="Kavagutti S V."/>
        </authorList>
    </citation>
    <scope>NUCLEOTIDE SEQUENCE</scope>
</reference>
<organism evidence="1">
    <name type="scientific">uncultured Caudovirales phage</name>
    <dbReference type="NCBI Taxonomy" id="2100421"/>
    <lineage>
        <taxon>Viruses</taxon>
        <taxon>Duplodnaviria</taxon>
        <taxon>Heunggongvirae</taxon>
        <taxon>Uroviricota</taxon>
        <taxon>Caudoviricetes</taxon>
        <taxon>Peduoviridae</taxon>
        <taxon>Maltschvirus</taxon>
        <taxon>Maltschvirus maltsch</taxon>
    </lineage>
</organism>
<name>A0A6J7WUJ9_9CAUD</name>
<evidence type="ECO:0000313" key="1">
    <source>
        <dbReference type="EMBL" id="CAB5221661.1"/>
    </source>
</evidence>